<protein>
    <submittedName>
        <fullName evidence="1">Uncharacterized protein</fullName>
    </submittedName>
</protein>
<proteinExistence type="predicted"/>
<comment type="caution">
    <text evidence="1">The sequence shown here is derived from an EMBL/GenBank/DDBJ whole genome shotgun (WGS) entry which is preliminary data.</text>
</comment>
<organism evidence="1 2">
    <name type="scientific">Wuchereria bancrofti</name>
    <dbReference type="NCBI Taxonomy" id="6293"/>
    <lineage>
        <taxon>Eukaryota</taxon>
        <taxon>Metazoa</taxon>
        <taxon>Ecdysozoa</taxon>
        <taxon>Nematoda</taxon>
        <taxon>Chromadorea</taxon>
        <taxon>Rhabditida</taxon>
        <taxon>Spirurina</taxon>
        <taxon>Spiruromorpha</taxon>
        <taxon>Filarioidea</taxon>
        <taxon>Onchocercidae</taxon>
        <taxon>Wuchereria</taxon>
    </lineage>
</organism>
<evidence type="ECO:0000313" key="2">
    <source>
        <dbReference type="Proteomes" id="UP000004810"/>
    </source>
</evidence>
<accession>J9E8U4</accession>
<gene>
    <name evidence="1" type="ORF">WUBG_15687</name>
</gene>
<dbReference type="EMBL" id="ADBV01014118">
    <property type="protein sequence ID" value="EJW73407.1"/>
    <property type="molecule type" value="Genomic_DNA"/>
</dbReference>
<dbReference type="AlphaFoldDB" id="J9E8U4"/>
<dbReference type="Proteomes" id="UP000004810">
    <property type="component" value="Unassembled WGS sequence"/>
</dbReference>
<sequence>MQSTAFRFLEVSTEYCQSKNNNLTNETTIWIKDPDVEFRRATILEEYDDNVIVGFHDENGHFEKVN</sequence>
<evidence type="ECO:0000313" key="1">
    <source>
        <dbReference type="EMBL" id="EJW73407.1"/>
    </source>
</evidence>
<reference evidence="2" key="1">
    <citation type="submission" date="2012-08" db="EMBL/GenBank/DDBJ databases">
        <title>The Genome Sequence of Wuchereria bancrofti.</title>
        <authorList>
            <person name="Nutman T.B."/>
            <person name="Fink D.L."/>
            <person name="Russ C."/>
            <person name="Young S."/>
            <person name="Zeng Q."/>
            <person name="Koehrsen M."/>
            <person name="Alvarado L."/>
            <person name="Berlin A."/>
            <person name="Chapman S.B."/>
            <person name="Chen Z."/>
            <person name="Freedman E."/>
            <person name="Gellesch M."/>
            <person name="Goldberg J."/>
            <person name="Griggs A."/>
            <person name="Gujja S."/>
            <person name="Heilman E.R."/>
            <person name="Heiman D."/>
            <person name="Hepburn T."/>
            <person name="Howarth C."/>
            <person name="Jen D."/>
            <person name="Larson L."/>
            <person name="Lewis B."/>
            <person name="Mehta T."/>
            <person name="Park D."/>
            <person name="Pearson M."/>
            <person name="Roberts A."/>
            <person name="Saif S."/>
            <person name="Shea T."/>
            <person name="Shenoy N."/>
            <person name="Sisk P."/>
            <person name="Stolte C."/>
            <person name="Sykes S."/>
            <person name="Walk T."/>
            <person name="White J."/>
            <person name="Yandava C."/>
            <person name="Haas B."/>
            <person name="Henn M.R."/>
            <person name="Nusbaum C."/>
            <person name="Birren B."/>
        </authorList>
    </citation>
    <scope>NUCLEOTIDE SEQUENCE [LARGE SCALE GENOMIC DNA]</scope>
    <source>
        <strain evidence="2">NA</strain>
    </source>
</reference>
<name>J9E8U4_WUCBA</name>